<dbReference type="GO" id="GO:0005829">
    <property type="term" value="C:cytosol"/>
    <property type="evidence" value="ECO:0007669"/>
    <property type="project" value="InterPro"/>
</dbReference>
<accession>A0A841KIZ6</accession>
<evidence type="ECO:0000313" key="9">
    <source>
        <dbReference type="Proteomes" id="UP000588017"/>
    </source>
</evidence>
<evidence type="ECO:0000256" key="4">
    <source>
        <dbReference type="ARBA" id="ARBA00022801"/>
    </source>
</evidence>
<dbReference type="Gene3D" id="3.40.630.20">
    <property type="entry name" value="Peptidase C15, pyroglutamyl peptidase I-like"/>
    <property type="match status" value="1"/>
</dbReference>
<protein>
    <recommendedName>
        <fullName evidence="6">Pyroglutamyl-peptidase I</fullName>
        <ecNumber evidence="6">3.4.19.3</ecNumber>
    </recommendedName>
</protein>
<feature type="region of interest" description="Disordered" evidence="7">
    <location>
        <begin position="186"/>
        <end position="207"/>
    </location>
</feature>
<comment type="caution">
    <text evidence="8">The sequence shown here is derived from an EMBL/GenBank/DDBJ whole genome shotgun (WGS) entry which is preliminary data.</text>
</comment>
<dbReference type="EMBL" id="JACHEH010000007">
    <property type="protein sequence ID" value="MBB6169363.1"/>
    <property type="molecule type" value="Genomic_DNA"/>
</dbReference>
<dbReference type="InterPro" id="IPR036440">
    <property type="entry name" value="Peptidase_C15-like_sf"/>
</dbReference>
<name>A0A841KIZ6_9HYPH</name>
<dbReference type="RefSeq" id="WP_183335680.1">
    <property type="nucleotide sequence ID" value="NZ_BMHX01000007.1"/>
</dbReference>
<proteinExistence type="inferred from homology"/>
<dbReference type="InterPro" id="IPR000816">
    <property type="entry name" value="Peptidase_C15"/>
</dbReference>
<feature type="active site" evidence="6">
    <location>
        <position position="152"/>
    </location>
</feature>
<keyword evidence="2" id="KW-0963">Cytoplasm</keyword>
<evidence type="ECO:0000256" key="6">
    <source>
        <dbReference type="PROSITE-ProRule" id="PRU10077"/>
    </source>
</evidence>
<feature type="region of interest" description="Disordered" evidence="7">
    <location>
        <begin position="95"/>
        <end position="118"/>
    </location>
</feature>
<dbReference type="PRINTS" id="PR00706">
    <property type="entry name" value="PYROGLUPTASE"/>
</dbReference>
<dbReference type="Proteomes" id="UP000588017">
    <property type="component" value="Unassembled WGS sequence"/>
</dbReference>
<comment type="similarity">
    <text evidence="1">Belongs to the peptidase C15 family.</text>
</comment>
<keyword evidence="5" id="KW-0788">Thiol protease</keyword>
<dbReference type="PROSITE" id="PS01334">
    <property type="entry name" value="PYRASE_CYS"/>
    <property type="match status" value="1"/>
</dbReference>
<evidence type="ECO:0000256" key="2">
    <source>
        <dbReference type="ARBA" id="ARBA00022490"/>
    </source>
</evidence>
<dbReference type="PANTHER" id="PTHR23402">
    <property type="entry name" value="PROTEASE FAMILY C15 PYROGLUTAMYL-PEPTIDASE I-RELATED"/>
    <property type="match status" value="1"/>
</dbReference>
<keyword evidence="3" id="KW-0645">Protease</keyword>
<dbReference type="PANTHER" id="PTHR23402:SF1">
    <property type="entry name" value="PYROGLUTAMYL-PEPTIDASE I"/>
    <property type="match status" value="1"/>
</dbReference>
<evidence type="ECO:0000256" key="7">
    <source>
        <dbReference type="SAM" id="MobiDB-lite"/>
    </source>
</evidence>
<evidence type="ECO:0000256" key="5">
    <source>
        <dbReference type="ARBA" id="ARBA00022807"/>
    </source>
</evidence>
<keyword evidence="4 8" id="KW-0378">Hydrolase</keyword>
<gene>
    <name evidence="8" type="ORF">HNQ73_003005</name>
</gene>
<dbReference type="InterPro" id="IPR016125">
    <property type="entry name" value="Peptidase_C15-like"/>
</dbReference>
<evidence type="ECO:0000313" key="8">
    <source>
        <dbReference type="EMBL" id="MBB6169363.1"/>
    </source>
</evidence>
<evidence type="ECO:0000256" key="1">
    <source>
        <dbReference type="ARBA" id="ARBA00006641"/>
    </source>
</evidence>
<sequence>MGEGQERCDVLVTGFGPFPRVPVNPTTVLAECLCRSRRLARLGIRVEHHVFPTRYDILDEALPARLAAARPRAVLMLGVAARTRHLRVETRAVNKANRTAPDASGKTRRGAALERGAPLARRSPAPLARLKVGMAGTGVPVRLSLDAGRYLCNASYFTALGRTGQTRPPIQLVFVHVPMPGSWALAPTARPRRRDRRAAAGAGRERRPPLAAMVRALETAAIVLARERRRRRAP</sequence>
<dbReference type="AlphaFoldDB" id="A0A841KIZ6"/>
<keyword evidence="9" id="KW-1185">Reference proteome</keyword>
<dbReference type="GO" id="GO:0006508">
    <property type="term" value="P:proteolysis"/>
    <property type="evidence" value="ECO:0007669"/>
    <property type="project" value="UniProtKB-KW"/>
</dbReference>
<dbReference type="EC" id="3.4.19.3" evidence="6"/>
<dbReference type="SUPFAM" id="SSF53182">
    <property type="entry name" value="Pyrrolidone carboxyl peptidase (pyroglutamate aminopeptidase)"/>
    <property type="match status" value="1"/>
</dbReference>
<dbReference type="Pfam" id="PF01470">
    <property type="entry name" value="Peptidase_C15"/>
    <property type="match status" value="1"/>
</dbReference>
<comment type="catalytic activity">
    <reaction evidence="6">
        <text>Release of an N-terminal pyroglutamyl group from a polypeptide, the second amino acid generally not being Pro.</text>
        <dbReference type="EC" id="3.4.19.3"/>
    </reaction>
</comment>
<evidence type="ECO:0000256" key="3">
    <source>
        <dbReference type="ARBA" id="ARBA00022670"/>
    </source>
</evidence>
<organism evidence="8 9">
    <name type="scientific">Chelatococcus composti</name>
    <dbReference type="NCBI Taxonomy" id="1743235"/>
    <lineage>
        <taxon>Bacteria</taxon>
        <taxon>Pseudomonadati</taxon>
        <taxon>Pseudomonadota</taxon>
        <taxon>Alphaproteobacteria</taxon>
        <taxon>Hyphomicrobiales</taxon>
        <taxon>Chelatococcaceae</taxon>
        <taxon>Chelatococcus</taxon>
    </lineage>
</organism>
<reference evidence="8 9" key="1">
    <citation type="submission" date="2020-08" db="EMBL/GenBank/DDBJ databases">
        <title>Genomic Encyclopedia of Type Strains, Phase IV (KMG-IV): sequencing the most valuable type-strain genomes for metagenomic binning, comparative biology and taxonomic classification.</title>
        <authorList>
            <person name="Goeker M."/>
        </authorList>
    </citation>
    <scope>NUCLEOTIDE SEQUENCE [LARGE SCALE GENOMIC DNA]</scope>
    <source>
        <strain evidence="8 9">DSM 101465</strain>
    </source>
</reference>
<dbReference type="InterPro" id="IPR033694">
    <property type="entry name" value="PGPEP1_Cys_AS"/>
</dbReference>
<dbReference type="GO" id="GO:0016920">
    <property type="term" value="F:pyroglutamyl-peptidase activity"/>
    <property type="evidence" value="ECO:0007669"/>
    <property type="project" value="UniProtKB-EC"/>
</dbReference>